<dbReference type="Proteomes" id="UP001610563">
    <property type="component" value="Unassembled WGS sequence"/>
</dbReference>
<keyword evidence="1" id="KW-0812">Transmembrane</keyword>
<dbReference type="EMBL" id="JBFTWV010000184">
    <property type="protein sequence ID" value="KAL2784339.1"/>
    <property type="molecule type" value="Genomic_DNA"/>
</dbReference>
<proteinExistence type="predicted"/>
<name>A0ABR4FM60_9EURO</name>
<protein>
    <submittedName>
        <fullName evidence="2">Uncharacterized protein</fullName>
    </submittedName>
</protein>
<evidence type="ECO:0000313" key="3">
    <source>
        <dbReference type="Proteomes" id="UP001610563"/>
    </source>
</evidence>
<feature type="transmembrane region" description="Helical" evidence="1">
    <location>
        <begin position="41"/>
        <end position="61"/>
    </location>
</feature>
<reference evidence="2 3" key="1">
    <citation type="submission" date="2024-07" db="EMBL/GenBank/DDBJ databases">
        <title>Section-level genome sequencing and comparative genomics of Aspergillus sections Usti and Cavernicolus.</title>
        <authorList>
            <consortium name="Lawrence Berkeley National Laboratory"/>
            <person name="Nybo J.L."/>
            <person name="Vesth T.C."/>
            <person name="Theobald S."/>
            <person name="Frisvad J.C."/>
            <person name="Larsen T.O."/>
            <person name="Kjaerboelling I."/>
            <person name="Rothschild-Mancinelli K."/>
            <person name="Lyhne E.K."/>
            <person name="Kogle M.E."/>
            <person name="Barry K."/>
            <person name="Clum A."/>
            <person name="Na H."/>
            <person name="Ledsgaard L."/>
            <person name="Lin J."/>
            <person name="Lipzen A."/>
            <person name="Kuo A."/>
            <person name="Riley R."/>
            <person name="Mondo S."/>
            <person name="Labutti K."/>
            <person name="Haridas S."/>
            <person name="Pangalinan J."/>
            <person name="Salamov A.A."/>
            <person name="Simmons B.A."/>
            <person name="Magnuson J.K."/>
            <person name="Chen J."/>
            <person name="Drula E."/>
            <person name="Henrissat B."/>
            <person name="Wiebenga A."/>
            <person name="Lubbers R.J."/>
            <person name="Gomes A.C."/>
            <person name="Makela M.R."/>
            <person name="Stajich J."/>
            <person name="Grigoriev I.V."/>
            <person name="Mortensen U.H."/>
            <person name="De Vries R.P."/>
            <person name="Baker S.E."/>
            <person name="Andersen M.R."/>
        </authorList>
    </citation>
    <scope>NUCLEOTIDE SEQUENCE [LARGE SCALE GENOMIC DNA]</scope>
    <source>
        <strain evidence="2 3">CBS 209.92</strain>
    </source>
</reference>
<accession>A0ABR4FM60</accession>
<comment type="caution">
    <text evidence="2">The sequence shown here is derived from an EMBL/GenBank/DDBJ whole genome shotgun (WGS) entry which is preliminary data.</text>
</comment>
<keyword evidence="1" id="KW-0472">Membrane</keyword>
<sequence length="71" mass="7922">MFQMILGRSGQHANVVRQRLRSQKPSPDGHIPLNSLYRQGAAWSAGGVGVGSTLFGVYRTFHSMRAFKYIK</sequence>
<keyword evidence="1" id="KW-1133">Transmembrane helix</keyword>
<evidence type="ECO:0000313" key="2">
    <source>
        <dbReference type="EMBL" id="KAL2784339.1"/>
    </source>
</evidence>
<evidence type="ECO:0000256" key="1">
    <source>
        <dbReference type="SAM" id="Phobius"/>
    </source>
</evidence>
<gene>
    <name evidence="2" type="ORF">BJX66DRAFT_344156</name>
</gene>
<keyword evidence="3" id="KW-1185">Reference proteome</keyword>
<organism evidence="2 3">
    <name type="scientific">Aspergillus keveii</name>
    <dbReference type="NCBI Taxonomy" id="714993"/>
    <lineage>
        <taxon>Eukaryota</taxon>
        <taxon>Fungi</taxon>
        <taxon>Dikarya</taxon>
        <taxon>Ascomycota</taxon>
        <taxon>Pezizomycotina</taxon>
        <taxon>Eurotiomycetes</taxon>
        <taxon>Eurotiomycetidae</taxon>
        <taxon>Eurotiales</taxon>
        <taxon>Aspergillaceae</taxon>
        <taxon>Aspergillus</taxon>
        <taxon>Aspergillus subgen. Nidulantes</taxon>
    </lineage>
</organism>